<keyword evidence="4" id="KW-1185">Reference proteome</keyword>
<reference evidence="3 4" key="1">
    <citation type="submission" date="2016-01" db="EMBL/GenBank/DDBJ databases">
        <authorList>
            <person name="Oliw E.H."/>
        </authorList>
    </citation>
    <scope>NUCLEOTIDE SEQUENCE [LARGE SCALE GENOMIC DNA]</scope>
    <source>
        <strain evidence="3 4">DY10</strain>
    </source>
</reference>
<dbReference type="RefSeq" id="WP_077132037.1">
    <property type="nucleotide sequence ID" value="NZ_CP014263.1"/>
</dbReference>
<dbReference type="EMBL" id="CP014263">
    <property type="protein sequence ID" value="AQG80609.1"/>
    <property type="molecule type" value="Genomic_DNA"/>
</dbReference>
<evidence type="ECO:0000259" key="2">
    <source>
        <dbReference type="Pfam" id="PF06283"/>
    </source>
</evidence>
<feature type="domain" description="ThuA-like" evidence="2">
    <location>
        <begin position="27"/>
        <end position="252"/>
    </location>
</feature>
<dbReference type="KEGG" id="smon:AWR27_15530"/>
<protein>
    <submittedName>
        <fullName evidence="3">Crp/Fnr family transcriptional regulator</fullName>
    </submittedName>
</protein>
<organism evidence="3 4">
    <name type="scientific">Spirosoma montaniterrae</name>
    <dbReference type="NCBI Taxonomy" id="1178516"/>
    <lineage>
        <taxon>Bacteria</taxon>
        <taxon>Pseudomonadati</taxon>
        <taxon>Bacteroidota</taxon>
        <taxon>Cytophagia</taxon>
        <taxon>Cytophagales</taxon>
        <taxon>Cytophagaceae</taxon>
        <taxon>Spirosoma</taxon>
    </lineage>
</organism>
<dbReference type="AlphaFoldDB" id="A0A1P9WZ12"/>
<dbReference type="PANTHER" id="PTHR40469">
    <property type="entry name" value="SECRETED GLYCOSYL HYDROLASE"/>
    <property type="match status" value="1"/>
</dbReference>
<feature type="signal peptide" evidence="1">
    <location>
        <begin position="1"/>
        <end position="18"/>
    </location>
</feature>
<dbReference type="Proteomes" id="UP000187941">
    <property type="component" value="Chromosome"/>
</dbReference>
<gene>
    <name evidence="3" type="ORF">AWR27_15530</name>
</gene>
<name>A0A1P9WZ12_9BACT</name>
<dbReference type="Pfam" id="PF06283">
    <property type="entry name" value="ThuA"/>
    <property type="match status" value="1"/>
</dbReference>
<feature type="chain" id="PRO_5012523886" evidence="1">
    <location>
        <begin position="19"/>
        <end position="274"/>
    </location>
</feature>
<keyword evidence="1" id="KW-0732">Signal</keyword>
<dbReference type="SUPFAM" id="SSF52317">
    <property type="entry name" value="Class I glutamine amidotransferase-like"/>
    <property type="match status" value="1"/>
</dbReference>
<proteinExistence type="predicted"/>
<accession>A0A1P9WZ12</accession>
<dbReference type="PANTHER" id="PTHR40469:SF2">
    <property type="entry name" value="GALACTOSE-BINDING DOMAIN-LIKE SUPERFAMILY PROTEIN"/>
    <property type="match status" value="1"/>
</dbReference>
<dbReference type="Gene3D" id="3.40.50.880">
    <property type="match status" value="1"/>
</dbReference>
<dbReference type="InterPro" id="IPR029062">
    <property type="entry name" value="Class_I_gatase-like"/>
</dbReference>
<dbReference type="STRING" id="1178516.AWR27_15530"/>
<sequence>MKHIYAFLLIALYASAHAQDPNWKRVRVLVYTKNGKGYVHDNIPFAVQAVLKLGREHGFSVDTSSRAEVFSESNLKKYNTLIFTSTNNDVFDSDAQRLAFRRYIEAGGGFVGVHSVTGTERNWVWFKRMLGGTFLWHAKFQPFNVRVIDSNHSSMKGIPAVWTRNDECYFAKELSPGPTAVLAHDITSLDRSDPREEQKIKDAAGHYNTLYPAAWYYDFDGGHTWCTALGHSKEDYSEPTFVNHLFQGIRYVVTRVKQIDFSRAYATNRDEPIR</sequence>
<dbReference type="OrthoDB" id="9816308at2"/>
<evidence type="ECO:0000313" key="3">
    <source>
        <dbReference type="EMBL" id="AQG80609.1"/>
    </source>
</evidence>
<evidence type="ECO:0000256" key="1">
    <source>
        <dbReference type="SAM" id="SignalP"/>
    </source>
</evidence>
<dbReference type="InterPro" id="IPR029010">
    <property type="entry name" value="ThuA-like"/>
</dbReference>
<evidence type="ECO:0000313" key="4">
    <source>
        <dbReference type="Proteomes" id="UP000187941"/>
    </source>
</evidence>